<evidence type="ECO:0000256" key="11">
    <source>
        <dbReference type="ARBA" id="ARBA00023235"/>
    </source>
</evidence>
<evidence type="ECO:0000256" key="1">
    <source>
        <dbReference type="ARBA" id="ARBA00007504"/>
    </source>
</evidence>
<dbReference type="PANTHER" id="PTHR47964:SF1">
    <property type="entry name" value="ATP-DEPENDENT DNA HELICASE HOMOLOG RECG, CHLOROPLASTIC"/>
    <property type="match status" value="1"/>
</dbReference>
<keyword evidence="10" id="KW-0234">DNA repair</keyword>
<evidence type="ECO:0000256" key="2">
    <source>
        <dbReference type="ARBA" id="ARBA00017846"/>
    </source>
</evidence>
<evidence type="ECO:0000256" key="9">
    <source>
        <dbReference type="ARBA" id="ARBA00023172"/>
    </source>
</evidence>
<keyword evidence="4" id="KW-0227">DNA damage</keyword>
<dbReference type="EC" id="5.6.2.4" evidence="13"/>
<evidence type="ECO:0000256" key="15">
    <source>
        <dbReference type="ARBA" id="ARBA00049803"/>
    </source>
</evidence>
<accession>A0A381PYT2</accession>
<keyword evidence="8" id="KW-0238">DNA-binding</keyword>
<feature type="non-terminal residue" evidence="19">
    <location>
        <position position="1"/>
    </location>
</feature>
<evidence type="ECO:0000256" key="13">
    <source>
        <dbReference type="ARBA" id="ARBA00034808"/>
    </source>
</evidence>
<dbReference type="GO" id="GO:0043138">
    <property type="term" value="F:3'-5' DNA helicase activity"/>
    <property type="evidence" value="ECO:0007669"/>
    <property type="project" value="UniProtKB-EC"/>
</dbReference>
<evidence type="ECO:0000256" key="14">
    <source>
        <dbReference type="ARBA" id="ARBA00048988"/>
    </source>
</evidence>
<dbReference type="PANTHER" id="PTHR47964">
    <property type="entry name" value="ATP-DEPENDENT DNA HELICASE HOMOLOG RECG, CHLOROPLASTIC"/>
    <property type="match status" value="1"/>
</dbReference>
<dbReference type="NCBIfam" id="NF008163">
    <property type="entry name" value="PRK10917.1-1"/>
    <property type="match status" value="1"/>
</dbReference>
<proteinExistence type="inferred from homology"/>
<dbReference type="InterPro" id="IPR045562">
    <property type="entry name" value="RecG_dom3_C"/>
</dbReference>
<feature type="domain" description="Helicase ATP-binding" evidence="17">
    <location>
        <begin position="292"/>
        <end position="457"/>
    </location>
</feature>
<evidence type="ECO:0000256" key="3">
    <source>
        <dbReference type="ARBA" id="ARBA00022741"/>
    </source>
</evidence>
<dbReference type="NCBIfam" id="NF008168">
    <property type="entry name" value="PRK10917.2-2"/>
    <property type="match status" value="1"/>
</dbReference>
<evidence type="ECO:0000259" key="17">
    <source>
        <dbReference type="PROSITE" id="PS51192"/>
    </source>
</evidence>
<keyword evidence="9" id="KW-0233">DNA recombination</keyword>
<keyword evidence="6" id="KW-0347">Helicase</keyword>
<dbReference type="NCBIfam" id="NF008165">
    <property type="entry name" value="PRK10917.1-3"/>
    <property type="match status" value="1"/>
</dbReference>
<dbReference type="PROSITE" id="PS51194">
    <property type="entry name" value="HELICASE_CTER"/>
    <property type="match status" value="1"/>
</dbReference>
<dbReference type="GO" id="GO:0016787">
    <property type="term" value="F:hydrolase activity"/>
    <property type="evidence" value="ECO:0007669"/>
    <property type="project" value="UniProtKB-KW"/>
</dbReference>
<dbReference type="Gene3D" id="2.40.50.140">
    <property type="entry name" value="Nucleic acid-binding proteins"/>
    <property type="match status" value="1"/>
</dbReference>
<sequence>VANQHLLEPAGARTASQAITTLKGVGPQIESRLARLGIRTVQDVLFHLPLRYQDRTRFSPMGGLTAGSDVLVTGVIELSGVRMGRRRSLVSVISDNTGTLTMRQFRFTATQQRALARGGLIQCFGEVRQGPTGLEMVHPEYRLLHSESEATTEQTLTAVYPTTDGVGQRKWRDMIRQALPRCATEIEELLPKGVDVPGMEISLADALTILHCPPVGTDPLLLMQGSHPARQRLAFEEMLSHHIAIRQRRSHRDRLCAPLMPPSTRLWPQLCEQLHFPLTSAQVRVVEEVFNDLAGTVPTMRLVQGDVGSGKTVVAAAAVLAAVEAGCQAVVMAPTELLARQHFDSFEIWLKELGIDAVWLTSRAAAATRRQACQRLASGDVQVGIGTHALFQDDVHYHNLGLVVVDEQHRFGVEQRLALRDKGRSDNRAPHQLVMTATPIPRSLAMVMYADMDVSVIDEMPPGRQPVETVVIPNSRRQAVQERIRESCARGMRAYWVCPLIDESELLDLEAVTQRAESLRQDLPELKIELLHGRNTPTEKDVVMNGFRSGQVDLLVATTVIEVGVDVPEASLMVIENAERLGLAQLHQLRGRVGRGDQKSACVLMYQAPLGDRAKARLSTMRETNDGFEIAQKDLELRGPGELLGTRQSGLPQFRIADLTRDHMLLESVRDVAAQLLDNGETKLIDRLIRRWLRTEDGFYSA</sequence>
<dbReference type="SMART" id="SM00490">
    <property type="entry name" value="HELICc"/>
    <property type="match status" value="1"/>
</dbReference>
<protein>
    <recommendedName>
        <fullName evidence="2">ATP-dependent DNA helicase RecG</fullName>
        <ecNumber evidence="13">5.6.2.4</ecNumber>
    </recommendedName>
    <alternativeName>
        <fullName evidence="15">DNA branch migration protein RecG</fullName>
    </alternativeName>
    <alternativeName>
        <fullName evidence="16">Probable DNA 3'-5' helicase RecG</fullName>
    </alternativeName>
</protein>
<dbReference type="GO" id="GO:0005524">
    <property type="term" value="F:ATP binding"/>
    <property type="evidence" value="ECO:0007669"/>
    <property type="project" value="UniProtKB-KW"/>
</dbReference>
<dbReference type="SMART" id="SM00487">
    <property type="entry name" value="DEXDc"/>
    <property type="match status" value="1"/>
</dbReference>
<dbReference type="Pfam" id="PF00271">
    <property type="entry name" value="Helicase_C"/>
    <property type="match status" value="1"/>
</dbReference>
<dbReference type="InterPro" id="IPR004609">
    <property type="entry name" value="ATP-dep_DNA_helicase_RecG"/>
</dbReference>
<name>A0A381PYT2_9ZZZZ</name>
<dbReference type="InterPro" id="IPR047112">
    <property type="entry name" value="RecG/Mfd"/>
</dbReference>
<dbReference type="AlphaFoldDB" id="A0A381PYT2"/>
<comment type="similarity">
    <text evidence="1">Belongs to the helicase family. RecG subfamily.</text>
</comment>
<dbReference type="InterPro" id="IPR012340">
    <property type="entry name" value="NA-bd_OB-fold"/>
</dbReference>
<evidence type="ECO:0000256" key="7">
    <source>
        <dbReference type="ARBA" id="ARBA00022840"/>
    </source>
</evidence>
<dbReference type="Gene3D" id="3.40.50.300">
    <property type="entry name" value="P-loop containing nucleotide triphosphate hydrolases"/>
    <property type="match status" value="2"/>
</dbReference>
<dbReference type="GO" id="GO:0006281">
    <property type="term" value="P:DNA repair"/>
    <property type="evidence" value="ECO:0007669"/>
    <property type="project" value="UniProtKB-KW"/>
</dbReference>
<keyword evidence="5" id="KW-0378">Hydrolase</keyword>
<dbReference type="CDD" id="cd04488">
    <property type="entry name" value="RecG_wedge_OBF"/>
    <property type="match status" value="1"/>
</dbReference>
<evidence type="ECO:0000256" key="12">
    <source>
        <dbReference type="ARBA" id="ARBA00034617"/>
    </source>
</evidence>
<keyword evidence="11" id="KW-0413">Isomerase</keyword>
<keyword evidence="3" id="KW-0547">Nucleotide-binding</keyword>
<dbReference type="InterPro" id="IPR027417">
    <property type="entry name" value="P-loop_NTPase"/>
</dbReference>
<dbReference type="InterPro" id="IPR011545">
    <property type="entry name" value="DEAD/DEAH_box_helicase_dom"/>
</dbReference>
<dbReference type="Pfam" id="PF17191">
    <property type="entry name" value="RecG_wedge"/>
    <property type="match status" value="1"/>
</dbReference>
<dbReference type="NCBIfam" id="TIGR00643">
    <property type="entry name" value="recG"/>
    <property type="match status" value="1"/>
</dbReference>
<evidence type="ECO:0000256" key="10">
    <source>
        <dbReference type="ARBA" id="ARBA00023204"/>
    </source>
</evidence>
<dbReference type="SUPFAM" id="SSF52540">
    <property type="entry name" value="P-loop containing nucleoside triphosphate hydrolases"/>
    <property type="match status" value="2"/>
</dbReference>
<dbReference type="FunFam" id="3.40.50.300:FF:000391">
    <property type="entry name" value="ATP-dependent DNA helicase RecG"/>
    <property type="match status" value="1"/>
</dbReference>
<comment type="catalytic activity">
    <reaction evidence="14">
        <text>ATP + H2O = ADP + phosphate + H(+)</text>
        <dbReference type="Rhea" id="RHEA:13065"/>
        <dbReference type="ChEBI" id="CHEBI:15377"/>
        <dbReference type="ChEBI" id="CHEBI:15378"/>
        <dbReference type="ChEBI" id="CHEBI:30616"/>
        <dbReference type="ChEBI" id="CHEBI:43474"/>
        <dbReference type="ChEBI" id="CHEBI:456216"/>
        <dbReference type="EC" id="5.6.2.4"/>
    </reaction>
</comment>
<comment type="catalytic activity">
    <reaction evidence="12">
        <text>Couples ATP hydrolysis with the unwinding of duplex DNA by translocating in the 3'-5' direction.</text>
        <dbReference type="EC" id="5.6.2.4"/>
    </reaction>
</comment>
<dbReference type="SUPFAM" id="SSF50249">
    <property type="entry name" value="Nucleic acid-binding proteins"/>
    <property type="match status" value="1"/>
</dbReference>
<evidence type="ECO:0000313" key="19">
    <source>
        <dbReference type="EMBL" id="SUZ71127.1"/>
    </source>
</evidence>
<dbReference type="InterPro" id="IPR014001">
    <property type="entry name" value="Helicase_ATP-bd"/>
</dbReference>
<dbReference type="Pfam" id="PF19833">
    <property type="entry name" value="RecG_dom3_C"/>
    <property type="match status" value="1"/>
</dbReference>
<dbReference type="PROSITE" id="PS51192">
    <property type="entry name" value="HELICASE_ATP_BIND_1"/>
    <property type="match status" value="1"/>
</dbReference>
<keyword evidence="7" id="KW-0067">ATP-binding</keyword>
<gene>
    <name evidence="19" type="ORF">METZ01_LOCUS23981</name>
</gene>
<evidence type="ECO:0000259" key="18">
    <source>
        <dbReference type="PROSITE" id="PS51194"/>
    </source>
</evidence>
<evidence type="ECO:0000256" key="5">
    <source>
        <dbReference type="ARBA" id="ARBA00022801"/>
    </source>
</evidence>
<evidence type="ECO:0000256" key="4">
    <source>
        <dbReference type="ARBA" id="ARBA00022763"/>
    </source>
</evidence>
<dbReference type="InterPro" id="IPR001650">
    <property type="entry name" value="Helicase_C-like"/>
</dbReference>
<dbReference type="InterPro" id="IPR033454">
    <property type="entry name" value="RecG_wedge"/>
</dbReference>
<dbReference type="Pfam" id="PF00270">
    <property type="entry name" value="DEAD"/>
    <property type="match status" value="1"/>
</dbReference>
<feature type="domain" description="Helicase C-terminal" evidence="18">
    <location>
        <begin position="479"/>
        <end position="636"/>
    </location>
</feature>
<evidence type="ECO:0000256" key="6">
    <source>
        <dbReference type="ARBA" id="ARBA00022806"/>
    </source>
</evidence>
<dbReference type="GO" id="GO:0003677">
    <property type="term" value="F:DNA binding"/>
    <property type="evidence" value="ECO:0007669"/>
    <property type="project" value="UniProtKB-KW"/>
</dbReference>
<dbReference type="EMBL" id="UINC01001112">
    <property type="protein sequence ID" value="SUZ71127.1"/>
    <property type="molecule type" value="Genomic_DNA"/>
</dbReference>
<dbReference type="GO" id="GO:0006310">
    <property type="term" value="P:DNA recombination"/>
    <property type="evidence" value="ECO:0007669"/>
    <property type="project" value="UniProtKB-KW"/>
</dbReference>
<evidence type="ECO:0000256" key="16">
    <source>
        <dbReference type="ARBA" id="ARBA00049819"/>
    </source>
</evidence>
<evidence type="ECO:0000256" key="8">
    <source>
        <dbReference type="ARBA" id="ARBA00023125"/>
    </source>
</evidence>
<reference evidence="19" key="1">
    <citation type="submission" date="2018-05" db="EMBL/GenBank/DDBJ databases">
        <authorList>
            <person name="Lanie J.A."/>
            <person name="Ng W.-L."/>
            <person name="Kazmierczak K.M."/>
            <person name="Andrzejewski T.M."/>
            <person name="Davidsen T.M."/>
            <person name="Wayne K.J."/>
            <person name="Tettelin H."/>
            <person name="Glass J.I."/>
            <person name="Rusch D."/>
            <person name="Podicherti R."/>
            <person name="Tsui H.-C.T."/>
            <person name="Winkler M.E."/>
        </authorList>
    </citation>
    <scope>NUCLEOTIDE SEQUENCE</scope>
</reference>
<organism evidence="19">
    <name type="scientific">marine metagenome</name>
    <dbReference type="NCBI Taxonomy" id="408172"/>
    <lineage>
        <taxon>unclassified sequences</taxon>
        <taxon>metagenomes</taxon>
        <taxon>ecological metagenomes</taxon>
    </lineage>
</organism>